<evidence type="ECO:0000313" key="4">
    <source>
        <dbReference type="Proteomes" id="UP000825935"/>
    </source>
</evidence>
<proteinExistence type="predicted"/>
<keyword evidence="4" id="KW-1185">Reference proteome</keyword>
<dbReference type="OrthoDB" id="1937673at2759"/>
<dbReference type="EMBL" id="CM035412">
    <property type="protein sequence ID" value="KAH7433989.1"/>
    <property type="molecule type" value="Genomic_DNA"/>
</dbReference>
<sequence>MVRERTSTSSSGEDDSSTSSSSSEGTSTSFSSSCSSASSSASTSDSVIDARVDDHKRSRKRSLSSRKSRRSSKRESMKKHSRKEHGRLKRCKKSKKYPDVESKEKADKRRRKRRSKRQKVDVQMECATREPQDGKAHPLYDSQNDLKCKEKRNNLLEVTMNAQEQQRALIRHNAELAKARLESGELQRARDEQRRMHRLYGTVDWRANKKLRTEKKKLERSVAAGKRLASLEQREYARMDAFRVAVLFYLSLSWK</sequence>
<feature type="compositionally biased region" description="Basic residues" evidence="2">
    <location>
        <begin position="108"/>
        <end position="117"/>
    </location>
</feature>
<feature type="compositionally biased region" description="Basic and acidic residues" evidence="2">
    <location>
        <begin position="118"/>
        <end position="141"/>
    </location>
</feature>
<protein>
    <submittedName>
        <fullName evidence="3">Uncharacterized protein</fullName>
    </submittedName>
</protein>
<name>A0A8T2UP20_CERRI</name>
<evidence type="ECO:0000256" key="2">
    <source>
        <dbReference type="SAM" id="MobiDB-lite"/>
    </source>
</evidence>
<keyword evidence="1" id="KW-0175">Coiled coil</keyword>
<feature type="compositionally biased region" description="Basic and acidic residues" evidence="2">
    <location>
        <begin position="96"/>
        <end position="107"/>
    </location>
</feature>
<reference evidence="3" key="1">
    <citation type="submission" date="2021-08" db="EMBL/GenBank/DDBJ databases">
        <title>WGS assembly of Ceratopteris richardii.</title>
        <authorList>
            <person name="Marchant D.B."/>
            <person name="Chen G."/>
            <person name="Jenkins J."/>
            <person name="Shu S."/>
            <person name="Leebens-Mack J."/>
            <person name="Grimwood J."/>
            <person name="Schmutz J."/>
            <person name="Soltis P."/>
            <person name="Soltis D."/>
            <person name="Chen Z.-H."/>
        </authorList>
    </citation>
    <scope>NUCLEOTIDE SEQUENCE</scope>
    <source>
        <strain evidence="3">Whitten #5841</strain>
        <tissue evidence="3">Leaf</tissue>
    </source>
</reference>
<organism evidence="3 4">
    <name type="scientific">Ceratopteris richardii</name>
    <name type="common">Triangle waterfern</name>
    <dbReference type="NCBI Taxonomy" id="49495"/>
    <lineage>
        <taxon>Eukaryota</taxon>
        <taxon>Viridiplantae</taxon>
        <taxon>Streptophyta</taxon>
        <taxon>Embryophyta</taxon>
        <taxon>Tracheophyta</taxon>
        <taxon>Polypodiopsida</taxon>
        <taxon>Polypodiidae</taxon>
        <taxon>Polypodiales</taxon>
        <taxon>Pteridineae</taxon>
        <taxon>Pteridaceae</taxon>
        <taxon>Parkerioideae</taxon>
        <taxon>Ceratopteris</taxon>
    </lineage>
</organism>
<feature type="region of interest" description="Disordered" evidence="2">
    <location>
        <begin position="1"/>
        <end position="141"/>
    </location>
</feature>
<accession>A0A8T2UP20</accession>
<feature type="coiled-coil region" evidence="1">
    <location>
        <begin position="146"/>
        <end position="182"/>
    </location>
</feature>
<feature type="compositionally biased region" description="Basic residues" evidence="2">
    <location>
        <begin position="57"/>
        <end position="95"/>
    </location>
</feature>
<dbReference type="Proteomes" id="UP000825935">
    <property type="component" value="Chromosome 7"/>
</dbReference>
<comment type="caution">
    <text evidence="3">The sequence shown here is derived from an EMBL/GenBank/DDBJ whole genome shotgun (WGS) entry which is preliminary data.</text>
</comment>
<dbReference type="AlphaFoldDB" id="A0A8T2UP20"/>
<gene>
    <name evidence="3" type="ORF">KP509_07G096300</name>
</gene>
<feature type="compositionally biased region" description="Low complexity" evidence="2">
    <location>
        <begin position="7"/>
        <end position="46"/>
    </location>
</feature>
<evidence type="ECO:0000313" key="3">
    <source>
        <dbReference type="EMBL" id="KAH7433989.1"/>
    </source>
</evidence>
<evidence type="ECO:0000256" key="1">
    <source>
        <dbReference type="SAM" id="Coils"/>
    </source>
</evidence>